<sequence length="268" mass="29956">MIRELEAAGYLVTSGGKNRIIKIGTLNCSSVSDVYNDTLELTLNHSSGSDKTTLNHSSGYSDSTMNSSSVSIELTLNHSSELHGTIVQGNPELWFSALYKVESKEESKKENLEEEGKKGDSECFEKGETPHFVQANREQIKNLIPVGPSPLEVAGWLFENAKCREHACLKIKSIKRDSDEDYRDLIAHFIRYNGARNVQWDSFESAAEHFMKMISRLNGFNPAKDNPQTHGKSKPKSGSYIPVDSTSRPKPEQGKSIPRSWDHIQLDP</sequence>
<gene>
    <name evidence="2" type="ORF">C5O19_09490</name>
</gene>
<organism evidence="2 3">
    <name type="scientific">Siphonobacter curvatus</name>
    <dbReference type="NCBI Taxonomy" id="2094562"/>
    <lineage>
        <taxon>Bacteria</taxon>
        <taxon>Pseudomonadati</taxon>
        <taxon>Bacteroidota</taxon>
        <taxon>Cytophagia</taxon>
        <taxon>Cytophagales</taxon>
        <taxon>Cytophagaceae</taxon>
        <taxon>Siphonobacter</taxon>
    </lineage>
</organism>
<evidence type="ECO:0000313" key="3">
    <source>
        <dbReference type="Proteomes" id="UP000239590"/>
    </source>
</evidence>
<feature type="region of interest" description="Disordered" evidence="1">
    <location>
        <begin position="219"/>
        <end position="268"/>
    </location>
</feature>
<feature type="region of interest" description="Disordered" evidence="1">
    <location>
        <begin position="106"/>
        <end position="125"/>
    </location>
</feature>
<dbReference type="Proteomes" id="UP000239590">
    <property type="component" value="Unassembled WGS sequence"/>
</dbReference>
<proteinExistence type="predicted"/>
<name>A0A2S7IQ43_9BACT</name>
<evidence type="ECO:0000256" key="1">
    <source>
        <dbReference type="SAM" id="MobiDB-lite"/>
    </source>
</evidence>
<dbReference type="EMBL" id="PTRA01000001">
    <property type="protein sequence ID" value="PQA59834.1"/>
    <property type="molecule type" value="Genomic_DNA"/>
</dbReference>
<keyword evidence="3" id="KW-1185">Reference proteome</keyword>
<evidence type="ECO:0000313" key="2">
    <source>
        <dbReference type="EMBL" id="PQA59834.1"/>
    </source>
</evidence>
<reference evidence="3" key="1">
    <citation type="submission" date="2018-02" db="EMBL/GenBank/DDBJ databases">
        <title>Genome sequencing of Solimonas sp. HR-BB.</title>
        <authorList>
            <person name="Lee Y."/>
            <person name="Jeon C.O."/>
        </authorList>
    </citation>
    <scope>NUCLEOTIDE SEQUENCE [LARGE SCALE GENOMIC DNA]</scope>
    <source>
        <strain evidence="3">HR-U</strain>
    </source>
</reference>
<protein>
    <submittedName>
        <fullName evidence="2">Uncharacterized protein</fullName>
    </submittedName>
</protein>
<comment type="caution">
    <text evidence="2">The sequence shown here is derived from an EMBL/GenBank/DDBJ whole genome shotgun (WGS) entry which is preliminary data.</text>
</comment>
<dbReference type="AlphaFoldDB" id="A0A2S7IQ43"/>
<accession>A0A2S7IQ43</accession>